<dbReference type="InterPro" id="IPR007472">
    <property type="entry name" value="N-end_Aminoacyl_Trfase_C"/>
</dbReference>
<evidence type="ECO:0000259" key="1">
    <source>
        <dbReference type="Pfam" id="PF04377"/>
    </source>
</evidence>
<dbReference type="PANTHER" id="PTHR21367:SF1">
    <property type="entry name" value="ARGINYL-TRNA--PROTEIN TRANSFERASE 1"/>
    <property type="match status" value="1"/>
</dbReference>
<dbReference type="InterPro" id="IPR030700">
    <property type="entry name" value="N-end_Aminoacyl_Trfase"/>
</dbReference>
<proteinExistence type="predicted"/>
<dbReference type="Pfam" id="PF04377">
    <property type="entry name" value="ATE_C"/>
    <property type="match status" value="1"/>
</dbReference>
<dbReference type="NCBIfam" id="NF002346">
    <property type="entry name" value="PRK01305.2-3"/>
    <property type="match status" value="1"/>
</dbReference>
<sequence>VRIPVNHFEPSRSQQRTLKRNKDISLELGAPRFSEEHFSLYRRYQSNRHTGDSMDDPDPAKYRQFLINSNIDTFTVELRIGRRLLAVSVMDHVANGLSAVYTFFDPDESYRGPGTLMILKQIELARRIEYDWLYLGYWIKDCQKMAYKNQFHPLQAFCPETGIWTTVD</sequence>
<reference evidence="2" key="1">
    <citation type="submission" date="2018-05" db="EMBL/GenBank/DDBJ databases">
        <authorList>
            <person name="Lanie J.A."/>
            <person name="Ng W.-L."/>
            <person name="Kazmierczak K.M."/>
            <person name="Andrzejewski T.M."/>
            <person name="Davidsen T.M."/>
            <person name="Wayne K.J."/>
            <person name="Tettelin H."/>
            <person name="Glass J.I."/>
            <person name="Rusch D."/>
            <person name="Podicherti R."/>
            <person name="Tsui H.-C.T."/>
            <person name="Winkler M.E."/>
        </authorList>
    </citation>
    <scope>NUCLEOTIDE SEQUENCE</scope>
</reference>
<dbReference type="PANTHER" id="PTHR21367">
    <property type="entry name" value="ARGININE-TRNA-PROTEIN TRANSFERASE 1"/>
    <property type="match status" value="1"/>
</dbReference>
<accession>A0A382MA38</accession>
<dbReference type="InterPro" id="IPR016181">
    <property type="entry name" value="Acyl_CoA_acyltransferase"/>
</dbReference>
<dbReference type="EMBL" id="UINC01091372">
    <property type="protein sequence ID" value="SVC44081.1"/>
    <property type="molecule type" value="Genomic_DNA"/>
</dbReference>
<evidence type="ECO:0000313" key="2">
    <source>
        <dbReference type="EMBL" id="SVC44081.1"/>
    </source>
</evidence>
<name>A0A382MA38_9ZZZZ</name>
<organism evidence="2">
    <name type="scientific">marine metagenome</name>
    <dbReference type="NCBI Taxonomy" id="408172"/>
    <lineage>
        <taxon>unclassified sequences</taxon>
        <taxon>metagenomes</taxon>
        <taxon>ecological metagenomes</taxon>
    </lineage>
</organism>
<gene>
    <name evidence="2" type="ORF">METZ01_LOCUS296935</name>
</gene>
<dbReference type="GO" id="GO:0004057">
    <property type="term" value="F:arginyl-tRNA--protein transferase activity"/>
    <property type="evidence" value="ECO:0007669"/>
    <property type="project" value="InterPro"/>
</dbReference>
<dbReference type="GO" id="GO:0005737">
    <property type="term" value="C:cytoplasm"/>
    <property type="evidence" value="ECO:0007669"/>
    <property type="project" value="TreeGrafter"/>
</dbReference>
<feature type="non-terminal residue" evidence="2">
    <location>
        <position position="1"/>
    </location>
</feature>
<dbReference type="AlphaFoldDB" id="A0A382MA38"/>
<protein>
    <recommendedName>
        <fullName evidence="1">N-end rule aminoacyl transferase C-terminal domain-containing protein</fullName>
    </recommendedName>
</protein>
<feature type="domain" description="N-end rule aminoacyl transferase C-terminal" evidence="1">
    <location>
        <begin position="36"/>
        <end position="158"/>
    </location>
</feature>
<dbReference type="SUPFAM" id="SSF55729">
    <property type="entry name" value="Acyl-CoA N-acyltransferases (Nat)"/>
    <property type="match status" value="1"/>
</dbReference>